<keyword evidence="3" id="KW-1185">Reference proteome</keyword>
<feature type="region of interest" description="Disordered" evidence="1">
    <location>
        <begin position="291"/>
        <end position="326"/>
    </location>
</feature>
<protein>
    <recommendedName>
        <fullName evidence="4">Alpha/beta hydrolase fold-3 domain-containing protein</fullName>
    </recommendedName>
</protein>
<evidence type="ECO:0000313" key="3">
    <source>
        <dbReference type="Proteomes" id="UP001227192"/>
    </source>
</evidence>
<sequence>MAILFRHPLLSDSKVNSPILDKFYQTSRAWSNSAMRSIICSSRGIALFLHRSRGATHLPFACFQISRYSTVASDCTDETISLPIGNNGAISLKITRPSALSPSDQGLSPEGPNVILYLPPGPLFQGNGMIASQKHDNFEVDHQGIGGAKTLASAAGSPQHVLASTASALVVTVNYRLGEIQTPIPPSSDKSSISQEPTGPPDQTLVSSNPQLTSYKYPTPVHDTLAGFDWIKTHLRPSQLAIFGTHIGGSLALMLALTEAQSIQAVAAVDPVCDWPGLDEYCTRGSTITDTKTKIAGDNNHTTASSTTSKNKRQPRKKSPTPPDLLPLLQARSEFFSTPERCFDSFASPILFLRSAGRDVPRTFPQYLTGPEYPVPVLKENARRTAEKYEASDDSIWDQDVCPDMDVDDVDGIGATVTRRRKALSRWPPYGLDYGLSGDTFSRPGDGVGRLEMALPWVRVISRGGGAALGSGSGSLSSSGIEMKKKTREVGNGPTVLARQADEMVSAMRRACFWGREKGVGERRVTLSQARRTDNNEAEEVGDWFKGVFHGTLEDID</sequence>
<feature type="compositionally biased region" description="Basic residues" evidence="1">
    <location>
        <begin position="310"/>
        <end position="319"/>
    </location>
</feature>
<reference evidence="2" key="1">
    <citation type="submission" date="2015-06" db="EMBL/GenBank/DDBJ databases">
        <authorList>
            <person name="Nguyen H."/>
        </authorList>
    </citation>
    <scope>NUCLEOTIDE SEQUENCE</scope>
    <source>
        <strain evidence="2">DAOM 180753</strain>
    </source>
</reference>
<reference evidence="2" key="2">
    <citation type="journal article" date="2016" name="Fungal Biol.">
        <title>Ochratoxin A production by Penicillium thymicola.</title>
        <authorList>
            <person name="Nguyen H.D.T."/>
            <person name="McMullin D.R."/>
            <person name="Ponomareva E."/>
            <person name="Riley R."/>
            <person name="Pomraning K.R."/>
            <person name="Baker S.E."/>
            <person name="Seifert K.A."/>
        </authorList>
    </citation>
    <scope>NUCLEOTIDE SEQUENCE</scope>
    <source>
        <strain evidence="2">DAOM 180753</strain>
    </source>
</reference>
<accession>A0AAI9TPG9</accession>
<feature type="compositionally biased region" description="Polar residues" evidence="1">
    <location>
        <begin position="299"/>
        <end position="309"/>
    </location>
</feature>
<evidence type="ECO:0000313" key="2">
    <source>
        <dbReference type="EMBL" id="KAJ9490264.1"/>
    </source>
</evidence>
<dbReference type="EMBL" id="LACB01000061">
    <property type="protein sequence ID" value="KAJ9490264.1"/>
    <property type="molecule type" value="Genomic_DNA"/>
</dbReference>
<dbReference type="Gene3D" id="3.40.50.1820">
    <property type="entry name" value="alpha/beta hydrolase"/>
    <property type="match status" value="1"/>
</dbReference>
<dbReference type="GO" id="GO:0072330">
    <property type="term" value="P:monocarboxylic acid biosynthetic process"/>
    <property type="evidence" value="ECO:0007669"/>
    <property type="project" value="UniProtKB-ARBA"/>
</dbReference>
<feature type="region of interest" description="Disordered" evidence="1">
    <location>
        <begin position="469"/>
        <end position="492"/>
    </location>
</feature>
<dbReference type="AlphaFoldDB" id="A0AAI9TPG9"/>
<gene>
    <name evidence="2" type="ORF">VN97_g3006</name>
</gene>
<proteinExistence type="predicted"/>
<dbReference type="GO" id="GO:0017000">
    <property type="term" value="P:antibiotic biosynthetic process"/>
    <property type="evidence" value="ECO:0007669"/>
    <property type="project" value="UniProtKB-ARBA"/>
</dbReference>
<comment type="caution">
    <text evidence="2">The sequence shown here is derived from an EMBL/GenBank/DDBJ whole genome shotgun (WGS) entry which is preliminary data.</text>
</comment>
<dbReference type="Proteomes" id="UP001227192">
    <property type="component" value="Unassembled WGS sequence"/>
</dbReference>
<name>A0AAI9TPG9_PENTH</name>
<dbReference type="SUPFAM" id="SSF53474">
    <property type="entry name" value="alpha/beta-Hydrolases"/>
    <property type="match status" value="1"/>
</dbReference>
<evidence type="ECO:0000256" key="1">
    <source>
        <dbReference type="SAM" id="MobiDB-lite"/>
    </source>
</evidence>
<evidence type="ECO:0008006" key="4">
    <source>
        <dbReference type="Google" id="ProtNLM"/>
    </source>
</evidence>
<dbReference type="InterPro" id="IPR029058">
    <property type="entry name" value="AB_hydrolase_fold"/>
</dbReference>
<organism evidence="2 3">
    <name type="scientific">Penicillium thymicola</name>
    <dbReference type="NCBI Taxonomy" id="293382"/>
    <lineage>
        <taxon>Eukaryota</taxon>
        <taxon>Fungi</taxon>
        <taxon>Dikarya</taxon>
        <taxon>Ascomycota</taxon>
        <taxon>Pezizomycotina</taxon>
        <taxon>Eurotiomycetes</taxon>
        <taxon>Eurotiomycetidae</taxon>
        <taxon>Eurotiales</taxon>
        <taxon>Aspergillaceae</taxon>
        <taxon>Penicillium</taxon>
    </lineage>
</organism>
<feature type="region of interest" description="Disordered" evidence="1">
    <location>
        <begin position="182"/>
        <end position="210"/>
    </location>
</feature>